<dbReference type="Pfam" id="PF00990">
    <property type="entry name" value="GGDEF"/>
    <property type="match status" value="1"/>
</dbReference>
<evidence type="ECO:0000259" key="3">
    <source>
        <dbReference type="PROSITE" id="PS50887"/>
    </source>
</evidence>
<gene>
    <name evidence="4" type="ordered locus">Marme_1804</name>
</gene>
<keyword evidence="1" id="KW-0812">Transmembrane</keyword>
<keyword evidence="1" id="KW-1133">Transmembrane helix</keyword>
<dbReference type="InterPro" id="IPR052155">
    <property type="entry name" value="Biofilm_reg_signaling"/>
</dbReference>
<name>F2K1C9_MARM1</name>
<dbReference type="HOGENOM" id="CLU_000445_70_45_6"/>
<protein>
    <submittedName>
        <fullName evidence="4">Diguanylate cyclase/phosphodiesterase with extracellular sensor</fullName>
    </submittedName>
</protein>
<dbReference type="NCBIfam" id="TIGR00254">
    <property type="entry name" value="GGDEF"/>
    <property type="match status" value="1"/>
</dbReference>
<dbReference type="OrthoDB" id="8416215at2"/>
<feature type="domain" description="GGDEF" evidence="3">
    <location>
        <begin position="364"/>
        <end position="502"/>
    </location>
</feature>
<keyword evidence="1" id="KW-0472">Membrane</keyword>
<dbReference type="Gene3D" id="3.30.70.270">
    <property type="match status" value="1"/>
</dbReference>
<dbReference type="SMART" id="SM00052">
    <property type="entry name" value="EAL"/>
    <property type="match status" value="1"/>
</dbReference>
<dbReference type="SUPFAM" id="SSF55073">
    <property type="entry name" value="Nucleotide cyclase"/>
    <property type="match status" value="1"/>
</dbReference>
<dbReference type="SUPFAM" id="SSF141868">
    <property type="entry name" value="EAL domain-like"/>
    <property type="match status" value="1"/>
</dbReference>
<dbReference type="EMBL" id="CP002583">
    <property type="protein sequence ID" value="ADZ91060.1"/>
    <property type="molecule type" value="Genomic_DNA"/>
</dbReference>
<dbReference type="AlphaFoldDB" id="F2K1C9"/>
<dbReference type="KEGG" id="mme:Marme_1804"/>
<dbReference type="STRING" id="717774.Marme_1804"/>
<dbReference type="InterPro" id="IPR043128">
    <property type="entry name" value="Rev_trsase/Diguanyl_cyclase"/>
</dbReference>
<dbReference type="PROSITE" id="PS50887">
    <property type="entry name" value="GGDEF"/>
    <property type="match status" value="1"/>
</dbReference>
<feature type="domain" description="EAL" evidence="2">
    <location>
        <begin position="507"/>
        <end position="763"/>
    </location>
</feature>
<dbReference type="eggNOG" id="COG5001">
    <property type="taxonomic scope" value="Bacteria"/>
</dbReference>
<dbReference type="InterPro" id="IPR029787">
    <property type="entry name" value="Nucleotide_cyclase"/>
</dbReference>
<dbReference type="InterPro" id="IPR035919">
    <property type="entry name" value="EAL_sf"/>
</dbReference>
<evidence type="ECO:0000256" key="1">
    <source>
        <dbReference type="SAM" id="Phobius"/>
    </source>
</evidence>
<evidence type="ECO:0000313" key="5">
    <source>
        <dbReference type="Proteomes" id="UP000001062"/>
    </source>
</evidence>
<organism evidence="4 5">
    <name type="scientific">Marinomonas mediterranea (strain ATCC 700492 / JCM 21426 / NBRC 103028 / MMB-1)</name>
    <dbReference type="NCBI Taxonomy" id="717774"/>
    <lineage>
        <taxon>Bacteria</taxon>
        <taxon>Pseudomonadati</taxon>
        <taxon>Pseudomonadota</taxon>
        <taxon>Gammaproteobacteria</taxon>
        <taxon>Oceanospirillales</taxon>
        <taxon>Oceanospirillaceae</taxon>
        <taxon>Marinomonas</taxon>
    </lineage>
</organism>
<proteinExistence type="predicted"/>
<dbReference type="Gene3D" id="3.20.20.450">
    <property type="entry name" value="EAL domain"/>
    <property type="match status" value="1"/>
</dbReference>
<sequence>MTLTKRLIMLVLPVLIVGFGGATWGVFSAQKSSLIELEMSKLNFNLLNLRYSMEEEIYFATGIMSMLTEKREIRMPSQAQVNSQASLTDLVDRYTNDVAYRLAGDIAVYILNEEGMPLYTYERKSENNDRVDWLIDKLSRNSNAIADLDNFEVFKSPEDHHVILHSHSLNGSSTHSGVLSRFNDARYIFVTISSPEFDSALRNINQKYGVQAKVVKSSTVEPLTVSMPMLAGGYVNISLTDRYVDQQLKTFLYWYLGAGTILGLLTFCVLLFLIKRYIIQPIGTLDRQLSLVMSNRQENILQPTGQDEVSRVGVKFHQLYEQLNQNLQASRDMAVTDALTMLPNRLRFHEFAKKALTRSKSKETFLSLIYIDLDNFKFVNDRFGHEAGDELLVEASTSFFELIKQGGRRRYGSMVSRLSGDEFAIVLSHNELKEREELGERIVSLFEGGFQTNRYRMPVSASVGIATYPQDGNELRGLIANADMAMYHAKRSGKNRFDVYSEDIAQEARRTKAIEDALKFVDCDKEFSLVYMPYTNRDGKVVGVEVLLRWFSPSLGVIQPDEFVPIAEQTGSFSKIDGWVFEKAFEQISALQGLLNDDIIVSVNLSAAELGRPSLVERLVELQKQFNLPAGVIELEITETFGYFEVEQVLEVLVDLRSLGFGITIDDFGIGYTPLLQMIDYPVDKVKLDKALVNRITHADYKMLLEPTIQLCHLQNISVTAEGVENDVQHQYLHRFGCDYFQGYWLAVPMTLEDLGNWYKEYTNGE</sequence>
<dbReference type="PANTHER" id="PTHR44757:SF2">
    <property type="entry name" value="BIOFILM ARCHITECTURE MAINTENANCE PROTEIN MBAA"/>
    <property type="match status" value="1"/>
</dbReference>
<feature type="transmembrane region" description="Helical" evidence="1">
    <location>
        <begin position="252"/>
        <end position="274"/>
    </location>
</feature>
<dbReference type="PANTHER" id="PTHR44757">
    <property type="entry name" value="DIGUANYLATE CYCLASE DGCP"/>
    <property type="match status" value="1"/>
</dbReference>
<dbReference type="RefSeq" id="WP_013660965.1">
    <property type="nucleotide sequence ID" value="NC_015276.1"/>
</dbReference>
<evidence type="ECO:0000313" key="4">
    <source>
        <dbReference type="EMBL" id="ADZ91060.1"/>
    </source>
</evidence>
<accession>F2K1C9</accession>
<dbReference type="InterPro" id="IPR001633">
    <property type="entry name" value="EAL_dom"/>
</dbReference>
<reference evidence="4 5" key="1">
    <citation type="journal article" date="2012" name="Stand. Genomic Sci.">
        <title>Complete genome sequence of the melanogenic marine bacterium Marinomonas mediterranea type strain (MMB-1(T)).</title>
        <authorList>
            <person name="Lucas-Elio P."/>
            <person name="Goodwin L."/>
            <person name="Woyke T."/>
            <person name="Pitluck S."/>
            <person name="Nolan M."/>
            <person name="Kyrpides N.C."/>
            <person name="Detter J.C."/>
            <person name="Copeland A."/>
            <person name="Teshima H."/>
            <person name="Bruce D."/>
            <person name="Detter C."/>
            <person name="Tapia R."/>
            <person name="Han S."/>
            <person name="Land M.L."/>
            <person name="Ivanova N."/>
            <person name="Mikhailova N."/>
            <person name="Johnston A.W."/>
            <person name="Sanchez-Amat A."/>
        </authorList>
    </citation>
    <scope>NUCLEOTIDE SEQUENCE [LARGE SCALE GENOMIC DNA]</scope>
    <source>
        <strain evidence="5">ATCC 700492 / JCM 21426 / NBRC 103028 / MMB-1</strain>
    </source>
</reference>
<keyword evidence="5" id="KW-1185">Reference proteome</keyword>
<dbReference type="PATRIC" id="fig|717774.3.peg.1861"/>
<dbReference type="CDD" id="cd01948">
    <property type="entry name" value="EAL"/>
    <property type="match status" value="1"/>
</dbReference>
<evidence type="ECO:0000259" key="2">
    <source>
        <dbReference type="PROSITE" id="PS50883"/>
    </source>
</evidence>
<dbReference type="PROSITE" id="PS50883">
    <property type="entry name" value="EAL"/>
    <property type="match status" value="1"/>
</dbReference>
<dbReference type="InterPro" id="IPR000160">
    <property type="entry name" value="GGDEF_dom"/>
</dbReference>
<dbReference type="SMART" id="SM00267">
    <property type="entry name" value="GGDEF"/>
    <property type="match status" value="1"/>
</dbReference>
<dbReference type="Proteomes" id="UP000001062">
    <property type="component" value="Chromosome"/>
</dbReference>
<dbReference type="CDD" id="cd01949">
    <property type="entry name" value="GGDEF"/>
    <property type="match status" value="1"/>
</dbReference>
<dbReference type="Pfam" id="PF00563">
    <property type="entry name" value="EAL"/>
    <property type="match status" value="1"/>
</dbReference>